<dbReference type="InterPro" id="IPR023214">
    <property type="entry name" value="HAD_sf"/>
</dbReference>
<dbReference type="Gene3D" id="3.40.50.1000">
    <property type="entry name" value="HAD superfamily/HAD-like"/>
    <property type="match status" value="1"/>
</dbReference>
<accession>A0A7W9UVS4</accession>
<dbReference type="Gene3D" id="1.10.150.240">
    <property type="entry name" value="Putative phosphatase, domain 2"/>
    <property type="match status" value="1"/>
</dbReference>
<dbReference type="Pfam" id="PF13242">
    <property type="entry name" value="Hydrolase_like"/>
    <property type="match status" value="1"/>
</dbReference>
<dbReference type="RefSeq" id="WP_246494087.1">
    <property type="nucleotide sequence ID" value="NZ_JACHJL010000001.1"/>
</dbReference>
<evidence type="ECO:0000313" key="1">
    <source>
        <dbReference type="EMBL" id="MBB5933135.1"/>
    </source>
</evidence>
<dbReference type="GO" id="GO:0008967">
    <property type="term" value="F:phosphoglycolate phosphatase activity"/>
    <property type="evidence" value="ECO:0007669"/>
    <property type="project" value="TreeGrafter"/>
</dbReference>
<dbReference type="Proteomes" id="UP000588098">
    <property type="component" value="Unassembled WGS sequence"/>
</dbReference>
<dbReference type="GO" id="GO:0006281">
    <property type="term" value="P:DNA repair"/>
    <property type="evidence" value="ECO:0007669"/>
    <property type="project" value="TreeGrafter"/>
</dbReference>
<keyword evidence="2" id="KW-1185">Reference proteome</keyword>
<dbReference type="GO" id="GO:0005829">
    <property type="term" value="C:cytosol"/>
    <property type="evidence" value="ECO:0007669"/>
    <property type="project" value="TreeGrafter"/>
</dbReference>
<dbReference type="PANTHER" id="PTHR43434">
    <property type="entry name" value="PHOSPHOGLYCOLATE PHOSPHATASE"/>
    <property type="match status" value="1"/>
</dbReference>
<organism evidence="1 2">
    <name type="scientific">Streptomyces zagrosensis</name>
    <dbReference type="NCBI Taxonomy" id="1042984"/>
    <lineage>
        <taxon>Bacteria</taxon>
        <taxon>Bacillati</taxon>
        <taxon>Actinomycetota</taxon>
        <taxon>Actinomycetes</taxon>
        <taxon>Kitasatosporales</taxon>
        <taxon>Streptomycetaceae</taxon>
        <taxon>Streptomyces</taxon>
    </lineage>
</organism>
<dbReference type="InterPro" id="IPR050155">
    <property type="entry name" value="HAD-like_hydrolase_sf"/>
</dbReference>
<gene>
    <name evidence="1" type="ORF">FHS42_000153</name>
</gene>
<dbReference type="SUPFAM" id="SSF56784">
    <property type="entry name" value="HAD-like"/>
    <property type="match status" value="1"/>
</dbReference>
<dbReference type="InterPro" id="IPR023198">
    <property type="entry name" value="PGP-like_dom2"/>
</dbReference>
<dbReference type="EMBL" id="JACHJL010000001">
    <property type="protein sequence ID" value="MBB5933135.1"/>
    <property type="molecule type" value="Genomic_DNA"/>
</dbReference>
<dbReference type="PANTHER" id="PTHR43434:SF1">
    <property type="entry name" value="PHOSPHOGLYCOLATE PHOSPHATASE"/>
    <property type="match status" value="1"/>
</dbReference>
<reference evidence="1 2" key="1">
    <citation type="submission" date="2020-08" db="EMBL/GenBank/DDBJ databases">
        <title>Genomic Encyclopedia of Type Strains, Phase III (KMG-III): the genomes of soil and plant-associated and newly described type strains.</title>
        <authorList>
            <person name="Whitman W."/>
        </authorList>
    </citation>
    <scope>NUCLEOTIDE SEQUENCE [LARGE SCALE GENOMIC DNA]</scope>
    <source>
        <strain evidence="1 2">CECT 8305</strain>
    </source>
</reference>
<evidence type="ECO:0000313" key="2">
    <source>
        <dbReference type="Proteomes" id="UP000588098"/>
    </source>
</evidence>
<keyword evidence="1" id="KW-0378">Hydrolase</keyword>
<dbReference type="InterPro" id="IPR036412">
    <property type="entry name" value="HAD-like_sf"/>
</dbReference>
<protein>
    <submittedName>
        <fullName evidence="1">Phosphoglycolate phosphatase-like HAD superfamily hydrolase</fullName>
    </submittedName>
</protein>
<comment type="caution">
    <text evidence="1">The sequence shown here is derived from an EMBL/GenBank/DDBJ whole genome shotgun (WGS) entry which is preliminary data.</text>
</comment>
<sequence length="188" mass="19838">MQQQARIDGLAEPVIFRETARLHEVQDSRALFEDFSQVLGAAHVRRAAELRARGHALPGVPSVLAMLAVRQGVRQTVVTGNVRSAAEVKLATFGLGRHLDLSIAAFGEDADERPDLVRIALQRARVPARHAVLLGDTPADVKGGLGGGVRAIGVATGRTTADDLREAGASVAVGDLTDTERMARLIAG</sequence>
<name>A0A7W9UVS4_9ACTN</name>
<dbReference type="AlphaFoldDB" id="A0A7W9UVS4"/>
<proteinExistence type="predicted"/>